<proteinExistence type="inferred from homology"/>
<dbReference type="EMBL" id="BAAAZN010000002">
    <property type="protein sequence ID" value="GAA3531993.1"/>
    <property type="molecule type" value="Genomic_DNA"/>
</dbReference>
<feature type="region of interest" description="Disordered" evidence="3">
    <location>
        <begin position="23"/>
        <end position="47"/>
    </location>
</feature>
<evidence type="ECO:0000259" key="5">
    <source>
        <dbReference type="Pfam" id="PF08386"/>
    </source>
</evidence>
<evidence type="ECO:0000313" key="7">
    <source>
        <dbReference type="Proteomes" id="UP001500689"/>
    </source>
</evidence>
<dbReference type="PANTHER" id="PTHR43248">
    <property type="entry name" value="2-SUCCINYL-6-HYDROXY-2,4-CYCLOHEXADIENE-1-CARBOXYLATE SYNTHASE"/>
    <property type="match status" value="1"/>
</dbReference>
<evidence type="ECO:0000313" key="6">
    <source>
        <dbReference type="EMBL" id="GAA3531993.1"/>
    </source>
</evidence>
<dbReference type="PANTHER" id="PTHR43248:SF25">
    <property type="entry name" value="AB HYDROLASE-1 DOMAIN-CONTAINING PROTEIN-RELATED"/>
    <property type="match status" value="1"/>
</dbReference>
<keyword evidence="4" id="KW-0732">Signal</keyword>
<name>A0ABP6VB62_9PSEU</name>
<comment type="similarity">
    <text evidence="1">Belongs to the peptidase S33 family.</text>
</comment>
<reference evidence="7" key="1">
    <citation type="journal article" date="2019" name="Int. J. Syst. Evol. Microbiol.">
        <title>The Global Catalogue of Microorganisms (GCM) 10K type strain sequencing project: providing services to taxonomists for standard genome sequencing and annotation.</title>
        <authorList>
            <consortium name="The Broad Institute Genomics Platform"/>
            <consortium name="The Broad Institute Genome Sequencing Center for Infectious Disease"/>
            <person name="Wu L."/>
            <person name="Ma J."/>
        </authorList>
    </citation>
    <scope>NUCLEOTIDE SEQUENCE [LARGE SCALE GENOMIC DNA]</scope>
    <source>
        <strain evidence="7">JCM 16898</strain>
    </source>
</reference>
<feature type="chain" id="PRO_5045548864" evidence="4">
    <location>
        <begin position="25"/>
        <end position="502"/>
    </location>
</feature>
<dbReference type="InterPro" id="IPR013595">
    <property type="entry name" value="Pept_S33_TAP-like_C"/>
</dbReference>
<dbReference type="Gene3D" id="3.40.50.1820">
    <property type="entry name" value="alpha/beta hydrolase"/>
    <property type="match status" value="1"/>
</dbReference>
<keyword evidence="2 6" id="KW-0378">Hydrolase</keyword>
<sequence length="502" mass="52147">MKARAALAAAVLLFATACSTPAAAPPPPAPTPAAATPSPPLGTGGAAVPQLRWTPCHGGFQCASAPVPLSYREPGGTKLDLSVIRLPATDPAHRIGSLMINFGGPGADGVGELTRFGSRYPAGLRARFDLVSFDPRGIGGSAALHCPGADQLPPPGSPLRDKGFWTASAATGTRCAAGSGAEPAHLSTANVARDMEMLRQALGDPQLNFYGYSYGTYLGGTYANLFPGKLRAMTLDGTLDLVANSTGQPGRQDAPVDVRADVAGAQQQELEAFFAACSAAGPSKCAFAGGDLKQKFASLYARLTHGPAGGVTVASLMQTIDRALYQSSRWPRLARTLAALVPSSPVSPVPVLDPWVPTHSAGFLAVQCLDSDLPQDPAGYSRLATAEEQRQRYFGLAPVFSLAQCVGWPARDEDRYVGPWNRRRQHPILLLANRHDPATPLANAQATSAELGDGRVLVVEGAGHTTLDVPSACASTALVRYFVDLVAPPPGTTCAPDAVPFS</sequence>
<accession>A0ABP6VB62</accession>
<evidence type="ECO:0000256" key="2">
    <source>
        <dbReference type="ARBA" id="ARBA00022801"/>
    </source>
</evidence>
<evidence type="ECO:0000256" key="4">
    <source>
        <dbReference type="SAM" id="SignalP"/>
    </source>
</evidence>
<dbReference type="GO" id="GO:0016787">
    <property type="term" value="F:hydrolase activity"/>
    <property type="evidence" value="ECO:0007669"/>
    <property type="project" value="UniProtKB-KW"/>
</dbReference>
<evidence type="ECO:0000256" key="3">
    <source>
        <dbReference type="SAM" id="MobiDB-lite"/>
    </source>
</evidence>
<evidence type="ECO:0000256" key="1">
    <source>
        <dbReference type="ARBA" id="ARBA00010088"/>
    </source>
</evidence>
<organism evidence="6 7">
    <name type="scientific">Amycolatopsis ultiminotia</name>
    <dbReference type="NCBI Taxonomy" id="543629"/>
    <lineage>
        <taxon>Bacteria</taxon>
        <taxon>Bacillati</taxon>
        <taxon>Actinomycetota</taxon>
        <taxon>Actinomycetes</taxon>
        <taxon>Pseudonocardiales</taxon>
        <taxon>Pseudonocardiaceae</taxon>
        <taxon>Amycolatopsis</taxon>
    </lineage>
</organism>
<dbReference type="SUPFAM" id="SSF53474">
    <property type="entry name" value="alpha/beta-Hydrolases"/>
    <property type="match status" value="1"/>
</dbReference>
<protein>
    <submittedName>
        <fullName evidence="6">Alpha/beta hydrolase</fullName>
    </submittedName>
</protein>
<feature type="domain" description="Peptidase S33 tripeptidyl aminopeptidase-like C-terminal" evidence="5">
    <location>
        <begin position="401"/>
        <end position="494"/>
    </location>
</feature>
<dbReference type="Proteomes" id="UP001500689">
    <property type="component" value="Unassembled WGS sequence"/>
</dbReference>
<dbReference type="InterPro" id="IPR029058">
    <property type="entry name" value="AB_hydrolase_fold"/>
</dbReference>
<dbReference type="InterPro" id="IPR051601">
    <property type="entry name" value="Serine_prot/Carboxylest_S33"/>
</dbReference>
<keyword evidence="7" id="KW-1185">Reference proteome</keyword>
<gene>
    <name evidence="6" type="ORF">GCM10022222_14020</name>
</gene>
<dbReference type="Pfam" id="PF08386">
    <property type="entry name" value="Abhydrolase_4"/>
    <property type="match status" value="1"/>
</dbReference>
<comment type="caution">
    <text evidence="6">The sequence shown here is derived from an EMBL/GenBank/DDBJ whole genome shotgun (WGS) entry which is preliminary data.</text>
</comment>
<feature type="signal peptide" evidence="4">
    <location>
        <begin position="1"/>
        <end position="24"/>
    </location>
</feature>
<dbReference type="RefSeq" id="WP_344856493.1">
    <property type="nucleotide sequence ID" value="NZ_BAAAZN010000002.1"/>
</dbReference>
<dbReference type="PROSITE" id="PS51257">
    <property type="entry name" value="PROKAR_LIPOPROTEIN"/>
    <property type="match status" value="1"/>
</dbReference>